<dbReference type="InterPro" id="IPR002575">
    <property type="entry name" value="Aminoglycoside_PTrfase"/>
</dbReference>
<organism evidence="3 4">
    <name type="scientific">Paenibacillus selenitireducens</name>
    <dbReference type="NCBI Taxonomy" id="1324314"/>
    <lineage>
        <taxon>Bacteria</taxon>
        <taxon>Bacillati</taxon>
        <taxon>Bacillota</taxon>
        <taxon>Bacilli</taxon>
        <taxon>Bacillales</taxon>
        <taxon>Paenibacillaceae</taxon>
        <taxon>Paenibacillus</taxon>
    </lineage>
</organism>
<reference evidence="3 4" key="1">
    <citation type="submission" date="2017-01" db="EMBL/GenBank/DDBJ databases">
        <title>Genome analysis of Paenibacillus selenitrireducens ES3-24.</title>
        <authorList>
            <person name="Xu D."/>
            <person name="Yao R."/>
            <person name="Zheng S."/>
        </authorList>
    </citation>
    <scope>NUCLEOTIDE SEQUENCE [LARGE SCALE GENOMIC DNA]</scope>
    <source>
        <strain evidence="3 4">ES3-24</strain>
    </source>
</reference>
<name>A0A1T2X1Q8_9BACL</name>
<dbReference type="InterPro" id="IPR050249">
    <property type="entry name" value="Pseudomonas-type_ThrB"/>
</dbReference>
<dbReference type="PANTHER" id="PTHR21064">
    <property type="entry name" value="AMINOGLYCOSIDE PHOSPHOTRANSFERASE DOMAIN-CONTAINING PROTEIN-RELATED"/>
    <property type="match status" value="1"/>
</dbReference>
<keyword evidence="4" id="KW-1185">Reference proteome</keyword>
<dbReference type="Gene3D" id="3.90.1200.10">
    <property type="match status" value="1"/>
</dbReference>
<dbReference type="Gene3D" id="3.30.200.20">
    <property type="entry name" value="Phosphorylase Kinase, domain 1"/>
    <property type="match status" value="1"/>
</dbReference>
<dbReference type="SUPFAM" id="SSF56112">
    <property type="entry name" value="Protein kinase-like (PK-like)"/>
    <property type="match status" value="1"/>
</dbReference>
<comment type="caution">
    <text evidence="3">The sequence shown here is derived from an EMBL/GenBank/DDBJ whole genome shotgun (WGS) entry which is preliminary data.</text>
</comment>
<dbReference type="InterPro" id="IPR011009">
    <property type="entry name" value="Kinase-like_dom_sf"/>
</dbReference>
<sequence length="338" mass="39017">MTQHPMVLRSVLNSSYILDTFSGEYSVGPWQTCTYLLKGLNDTYLVTTSNGKYVLRVYRTEVLEADVQYEMTLLNKLHHTLDSNFTKVAPPVRKRDESYYCAIQAPEGKRYVVLYPFVPGHESRLEDVDACMKFGRSAAELHLAMDQMEMNLPRNELNLEQLLDKSLQRILQYIGEEHPHAAFLKEYVEMITSRINAKVGQGLDWGLCHGDMHGNNNVHQDGELFSHYDFEWSSYGWRSYDLAQVLISRRRNQSAEQAEISWNAILKGYRSVRAFSALDEQAVEDFVMVRRLWVMSLDVHFIGTLDGALDFGEEWLNAFIQEFRTYASKVDGSVDFYA</sequence>
<gene>
    <name evidence="3" type="ORF">BVG16_27095</name>
</gene>
<dbReference type="GO" id="GO:0004413">
    <property type="term" value="F:homoserine kinase activity"/>
    <property type="evidence" value="ECO:0007669"/>
    <property type="project" value="TreeGrafter"/>
</dbReference>
<evidence type="ECO:0000313" key="3">
    <source>
        <dbReference type="EMBL" id="OPA73755.1"/>
    </source>
</evidence>
<dbReference type="GO" id="GO:0009088">
    <property type="term" value="P:threonine biosynthetic process"/>
    <property type="evidence" value="ECO:0007669"/>
    <property type="project" value="TreeGrafter"/>
</dbReference>
<dbReference type="EMBL" id="MSZX01000014">
    <property type="protein sequence ID" value="OPA73755.1"/>
    <property type="molecule type" value="Genomic_DNA"/>
</dbReference>
<feature type="domain" description="Aminoglycoside phosphotransferase" evidence="2">
    <location>
        <begin position="41"/>
        <end position="275"/>
    </location>
</feature>
<protein>
    <submittedName>
        <fullName evidence="3">Aminoglycoside phosphotransferase</fullName>
    </submittedName>
</protein>
<proteinExistence type="inferred from homology"/>
<dbReference type="RefSeq" id="WP_078502324.1">
    <property type="nucleotide sequence ID" value="NZ_MSZX01000014.1"/>
</dbReference>
<comment type="similarity">
    <text evidence="1">Belongs to the pseudomonas-type ThrB family.</text>
</comment>
<accession>A0A1T2X1Q8</accession>
<keyword evidence="3" id="KW-0808">Transferase</keyword>
<dbReference type="STRING" id="1324314.BVG16_27095"/>
<evidence type="ECO:0000313" key="4">
    <source>
        <dbReference type="Proteomes" id="UP000190188"/>
    </source>
</evidence>
<dbReference type="Proteomes" id="UP000190188">
    <property type="component" value="Unassembled WGS sequence"/>
</dbReference>
<evidence type="ECO:0000259" key="2">
    <source>
        <dbReference type="Pfam" id="PF01636"/>
    </source>
</evidence>
<dbReference type="PANTHER" id="PTHR21064:SF6">
    <property type="entry name" value="AMINOGLYCOSIDE PHOSPHOTRANSFERASE DOMAIN-CONTAINING PROTEIN"/>
    <property type="match status" value="1"/>
</dbReference>
<dbReference type="Pfam" id="PF01636">
    <property type="entry name" value="APH"/>
    <property type="match status" value="1"/>
</dbReference>
<dbReference type="AlphaFoldDB" id="A0A1T2X1Q8"/>
<evidence type="ECO:0000256" key="1">
    <source>
        <dbReference type="ARBA" id="ARBA00038240"/>
    </source>
</evidence>